<organism evidence="3 4">
    <name type="scientific">Phaseolus angularis</name>
    <name type="common">Azuki bean</name>
    <name type="synonym">Vigna angularis</name>
    <dbReference type="NCBI Taxonomy" id="3914"/>
    <lineage>
        <taxon>Eukaryota</taxon>
        <taxon>Viridiplantae</taxon>
        <taxon>Streptophyta</taxon>
        <taxon>Embryophyta</taxon>
        <taxon>Tracheophyta</taxon>
        <taxon>Spermatophyta</taxon>
        <taxon>Magnoliopsida</taxon>
        <taxon>eudicotyledons</taxon>
        <taxon>Gunneridae</taxon>
        <taxon>Pentapetalae</taxon>
        <taxon>rosids</taxon>
        <taxon>fabids</taxon>
        <taxon>Fabales</taxon>
        <taxon>Fabaceae</taxon>
        <taxon>Papilionoideae</taxon>
        <taxon>50 kb inversion clade</taxon>
        <taxon>NPAAA clade</taxon>
        <taxon>indigoferoid/millettioid clade</taxon>
        <taxon>Phaseoleae</taxon>
        <taxon>Vigna</taxon>
    </lineage>
</organism>
<evidence type="ECO:0000313" key="4">
    <source>
        <dbReference type="Proteomes" id="UP000743370"/>
    </source>
</evidence>
<keyword evidence="2" id="KW-0472">Membrane</keyword>
<evidence type="ECO:0000313" key="3">
    <source>
        <dbReference type="EMBL" id="KAG2397022.1"/>
    </source>
</evidence>
<feature type="region of interest" description="Disordered" evidence="1">
    <location>
        <begin position="58"/>
        <end position="92"/>
    </location>
</feature>
<evidence type="ECO:0000256" key="2">
    <source>
        <dbReference type="SAM" id="Phobius"/>
    </source>
</evidence>
<name>A0A8T0KDQ1_PHAAN</name>
<gene>
    <name evidence="3" type="ORF">HKW66_Vig0246120</name>
</gene>
<dbReference type="EMBL" id="JABFOF010000005">
    <property type="protein sequence ID" value="KAG2397022.1"/>
    <property type="molecule type" value="Genomic_DNA"/>
</dbReference>
<dbReference type="Proteomes" id="UP000743370">
    <property type="component" value="Unassembled WGS sequence"/>
</dbReference>
<feature type="transmembrane region" description="Helical" evidence="2">
    <location>
        <begin position="28"/>
        <end position="47"/>
    </location>
</feature>
<accession>A0A8T0KDQ1</accession>
<evidence type="ECO:0000256" key="1">
    <source>
        <dbReference type="SAM" id="MobiDB-lite"/>
    </source>
</evidence>
<proteinExistence type="predicted"/>
<protein>
    <submittedName>
        <fullName evidence="3">Uncharacterized protein</fullName>
    </submittedName>
</protein>
<keyword evidence="2" id="KW-1133">Transmembrane helix</keyword>
<dbReference type="AlphaFoldDB" id="A0A8T0KDQ1"/>
<reference evidence="3 4" key="1">
    <citation type="submission" date="2020-05" db="EMBL/GenBank/DDBJ databases">
        <title>Vigna angularis (adzuki bean) Var. LongXiaoDou No. 4 denovo assembly.</title>
        <authorList>
            <person name="Xiang H."/>
        </authorList>
    </citation>
    <scope>NUCLEOTIDE SEQUENCE [LARGE SCALE GENOMIC DNA]</scope>
    <source>
        <tissue evidence="3">Leaf</tissue>
    </source>
</reference>
<keyword evidence="2" id="KW-0812">Transmembrane</keyword>
<sequence>MEQKMKLMKPFDITIIVSFAHLKLHARYVICVNFFLYVLLCCFFVQICAQKLGDENLPRPWSRHSKKKDDKGTTPDVGKPTRAKGQKENLKNGMDVDDLQLQDFIQVMQPQVNSKMRANYMSGLTIVGNNRAVSNKDNEGASVPIDDSDSLEDGFLDIFEPSGKSLEPERDKVISNMDYFKSRMMKEWFDSESSDKDDDDNDDNDTSLMTKMIIMVLMKMEKEVIQEIML</sequence>
<comment type="caution">
    <text evidence="3">The sequence shown here is derived from an EMBL/GenBank/DDBJ whole genome shotgun (WGS) entry which is preliminary data.</text>
</comment>